<dbReference type="Proteomes" id="UP000433876">
    <property type="component" value="Unassembled WGS sequence"/>
</dbReference>
<evidence type="ECO:0000313" key="1">
    <source>
        <dbReference type="EMBL" id="KAA8631925.1"/>
    </source>
</evidence>
<name>A0A8S8ZUD6_SORMA</name>
<comment type="caution">
    <text evidence="1">The sequence shown here is derived from an EMBL/GenBank/DDBJ whole genome shotgun (WGS) entry which is preliminary data.</text>
</comment>
<dbReference type="VEuPathDB" id="FungiDB:SMAC_00455"/>
<proteinExistence type="predicted"/>
<dbReference type="AlphaFoldDB" id="A0A8S8ZUD6"/>
<accession>A0A8S8ZUD6</accession>
<gene>
    <name evidence="1" type="ORF">SMACR_00455</name>
</gene>
<evidence type="ECO:0000313" key="2">
    <source>
        <dbReference type="Proteomes" id="UP000433876"/>
    </source>
</evidence>
<reference evidence="1 2" key="1">
    <citation type="submission" date="2017-07" db="EMBL/GenBank/DDBJ databases">
        <title>Genome sequence of the Sordaria macrospora wild type strain R19027.</title>
        <authorList>
            <person name="Nowrousian M."/>
            <person name="Teichert I."/>
            <person name="Kueck U."/>
        </authorList>
    </citation>
    <scope>NUCLEOTIDE SEQUENCE [LARGE SCALE GENOMIC DNA]</scope>
    <source>
        <strain evidence="1 2">R19027</strain>
        <tissue evidence="1">Mycelium</tissue>
    </source>
</reference>
<dbReference type="EMBL" id="NMPR01000066">
    <property type="protein sequence ID" value="KAA8631925.1"/>
    <property type="molecule type" value="Genomic_DNA"/>
</dbReference>
<protein>
    <submittedName>
        <fullName evidence="1">Uncharacterized protein</fullName>
    </submittedName>
</protein>
<sequence>MKLYKFIQHSTTLLSLIPTPNKYLATTRLTGVAHDSRTPVPAALQACPESRNILQGKRGYQKIERNPRCQIFNKAGTKALDEIFDATDEDVGEDEEFRGDLTSVPRHVWVNFDLDLIDIGEGRHLGTHSFVGRHNAAVKRLKFKRTDWCFVEDEYPFGKRYKNLEAVYVQCPPGNPSKWREGVVELGWVCNPANVHLIPYSTWTRRK</sequence>
<organism evidence="1 2">
    <name type="scientific">Sordaria macrospora</name>
    <dbReference type="NCBI Taxonomy" id="5147"/>
    <lineage>
        <taxon>Eukaryota</taxon>
        <taxon>Fungi</taxon>
        <taxon>Dikarya</taxon>
        <taxon>Ascomycota</taxon>
        <taxon>Pezizomycotina</taxon>
        <taxon>Sordariomycetes</taxon>
        <taxon>Sordariomycetidae</taxon>
        <taxon>Sordariales</taxon>
        <taxon>Sordariaceae</taxon>
        <taxon>Sordaria</taxon>
    </lineage>
</organism>